<dbReference type="Pfam" id="PF09997">
    <property type="entry name" value="DUF2238"/>
    <property type="match status" value="1"/>
</dbReference>
<dbReference type="eggNOG" id="COG3647">
    <property type="taxonomic scope" value="Bacteria"/>
</dbReference>
<organism evidence="2 3">
    <name type="scientific">Ruminiclostridium cellulolyticum (strain ATCC 35319 / DSM 5812 / JCM 6584 / H10)</name>
    <name type="common">Clostridium cellulolyticum</name>
    <dbReference type="NCBI Taxonomy" id="394503"/>
    <lineage>
        <taxon>Bacteria</taxon>
        <taxon>Bacillati</taxon>
        <taxon>Bacillota</taxon>
        <taxon>Clostridia</taxon>
        <taxon>Eubacteriales</taxon>
        <taxon>Oscillospiraceae</taxon>
        <taxon>Ruminiclostridium</taxon>
    </lineage>
</organism>
<dbReference type="Proteomes" id="UP000001349">
    <property type="component" value="Chromosome"/>
</dbReference>
<name>B8I5S0_RUMCH</name>
<evidence type="ECO:0000256" key="1">
    <source>
        <dbReference type="SAM" id="Phobius"/>
    </source>
</evidence>
<dbReference type="HOGENOM" id="CLU_087528_2_0_9"/>
<reference evidence="2 3" key="1">
    <citation type="submission" date="2009-01" db="EMBL/GenBank/DDBJ databases">
        <title>Complete sequence of Clostridium cellulolyticum H10.</title>
        <authorList>
            <consortium name="US DOE Joint Genome Institute"/>
            <person name="Lucas S."/>
            <person name="Copeland A."/>
            <person name="Lapidus A."/>
            <person name="Glavina del Rio T."/>
            <person name="Dalin E."/>
            <person name="Tice H."/>
            <person name="Bruce D."/>
            <person name="Goodwin L."/>
            <person name="Pitluck S."/>
            <person name="Chertkov O."/>
            <person name="Saunders E."/>
            <person name="Brettin T."/>
            <person name="Detter J.C."/>
            <person name="Han C."/>
            <person name="Larimer F."/>
            <person name="Land M."/>
            <person name="Hauser L."/>
            <person name="Kyrpides N."/>
            <person name="Ivanova N."/>
            <person name="Zhou J."/>
            <person name="Richardson P."/>
        </authorList>
    </citation>
    <scope>NUCLEOTIDE SEQUENCE [LARGE SCALE GENOMIC DNA]</scope>
    <source>
        <strain evidence="3">ATCC 35319 / DSM 5812 / JCM 6584 / H10</strain>
    </source>
</reference>
<sequence length="228" mass="26387">MSKFMKKISLLDTSKNQVPFSKNRALHTMMAAYAIVFIILSIKPVNTFEWWYESIVPLTVIILLGLFYSKNRLTNTAYLCILTVLVLHAVGAHYTYTACPIGMWMSRIFGFNRNHFDSIVNFFFGLLISIPVLESIYYRIRIRYIGACMLSVVIILAASAFYELFQMFSTMILSDGRMEIFLGIQGDLWDSQKDMAFVVLGAFMSMSTCIIFRINKNHKIHMVRYRKN</sequence>
<keyword evidence="1" id="KW-0812">Transmembrane</keyword>
<feature type="transmembrane region" description="Helical" evidence="1">
    <location>
        <begin position="25"/>
        <end position="44"/>
    </location>
</feature>
<dbReference type="InterPro" id="IPR014509">
    <property type="entry name" value="YjdF-like"/>
</dbReference>
<evidence type="ECO:0000313" key="3">
    <source>
        <dbReference type="Proteomes" id="UP000001349"/>
    </source>
</evidence>
<evidence type="ECO:0000313" key="2">
    <source>
        <dbReference type="EMBL" id="ACL74737.1"/>
    </source>
</evidence>
<protein>
    <submittedName>
        <fullName evidence="2">Putative integral membrane protein</fullName>
    </submittedName>
</protein>
<keyword evidence="1" id="KW-0472">Membrane</keyword>
<proteinExistence type="predicted"/>
<accession>B8I5S0</accession>
<dbReference type="AlphaFoldDB" id="B8I5S0"/>
<dbReference type="KEGG" id="cce:Ccel_0351"/>
<feature type="transmembrane region" description="Helical" evidence="1">
    <location>
        <begin position="195"/>
        <end position="214"/>
    </location>
</feature>
<dbReference type="RefSeq" id="WP_012634801.1">
    <property type="nucleotide sequence ID" value="NC_011898.1"/>
</dbReference>
<gene>
    <name evidence="2" type="ordered locus">Ccel_0351</name>
</gene>
<keyword evidence="1" id="KW-1133">Transmembrane helix</keyword>
<feature type="transmembrane region" description="Helical" evidence="1">
    <location>
        <begin position="76"/>
        <end position="96"/>
    </location>
</feature>
<dbReference type="OrthoDB" id="9786473at2"/>
<keyword evidence="3" id="KW-1185">Reference proteome</keyword>
<dbReference type="STRING" id="394503.Ccel_0351"/>
<feature type="transmembrane region" description="Helical" evidence="1">
    <location>
        <begin position="116"/>
        <end position="137"/>
    </location>
</feature>
<dbReference type="EMBL" id="CP001348">
    <property type="protein sequence ID" value="ACL74737.1"/>
    <property type="molecule type" value="Genomic_DNA"/>
</dbReference>
<feature type="transmembrane region" description="Helical" evidence="1">
    <location>
        <begin position="50"/>
        <end position="69"/>
    </location>
</feature>
<feature type="transmembrane region" description="Helical" evidence="1">
    <location>
        <begin position="144"/>
        <end position="165"/>
    </location>
</feature>